<dbReference type="GO" id="GO:0003677">
    <property type="term" value="F:DNA binding"/>
    <property type="evidence" value="ECO:0007669"/>
    <property type="project" value="InterPro"/>
</dbReference>
<comment type="caution">
    <text evidence="2">The sequence shown here is derived from an EMBL/GenBank/DDBJ whole genome shotgun (WGS) entry which is preliminary data.</text>
</comment>
<dbReference type="Pfam" id="PF13464">
    <property type="entry name" value="RodZ_C"/>
    <property type="match status" value="1"/>
</dbReference>
<keyword evidence="3" id="KW-1185">Reference proteome</keyword>
<accession>A0A5S3PJG7</accession>
<feature type="domain" description="Cytoskeleton protein RodZ-like C-terminal" evidence="1">
    <location>
        <begin position="312"/>
        <end position="378"/>
    </location>
</feature>
<evidence type="ECO:0000313" key="2">
    <source>
        <dbReference type="EMBL" id="TMM54406.1"/>
    </source>
</evidence>
<dbReference type="EMBL" id="VANS01000001">
    <property type="protein sequence ID" value="TMM54406.1"/>
    <property type="molecule type" value="Genomic_DNA"/>
</dbReference>
<dbReference type="OrthoDB" id="9790252at2"/>
<dbReference type="InterPro" id="IPR050400">
    <property type="entry name" value="Bact_Cytoskel_RodZ"/>
</dbReference>
<proteinExistence type="predicted"/>
<evidence type="ECO:0000259" key="1">
    <source>
        <dbReference type="Pfam" id="PF13464"/>
    </source>
</evidence>
<dbReference type="RefSeq" id="WP_138660578.1">
    <property type="nucleotide sequence ID" value="NZ_VANS01000001.1"/>
</dbReference>
<sequence>MIGRWSSKTVEETVERKAFDDFELRLGDVMRGERATLGKSLLDVQRELRIKAAYIAAIENADPEAFDTPGFIAGYVRSYARYLGMDPDKAFAAFCTESGFSVAHGMSDKASVIKKPSREDRLTRHTDADIFSRPNTPFVPVGEAFWSRIEPSAVGSSLVLIGLIGAIGFGGYSVLQEVQRVQVAPVDQTPVVLSDLDPLDGALAQLPDSANNPVSPQRISDQPRADALDRLYRPQALDVPVLVARDAPIASIDPRTIGNFTDATPALGDSTLIAGLSPTDAPDALQDGRVAAGGAPSAIPQVVEAAGPALRMVAVRPSWVRVRAADGTVIFEGIMEPGDAWDAPLTEEPPTLRTGESGAIYFAMGGQYYGPAGAKGSVTSNLALDADALRGIYAVADLASDEALATTVVELQAQAQSPAAATE</sequence>
<dbReference type="InterPro" id="IPR010982">
    <property type="entry name" value="Lambda_DNA-bd_dom_sf"/>
</dbReference>
<dbReference type="Proteomes" id="UP000309550">
    <property type="component" value="Unassembled WGS sequence"/>
</dbReference>
<dbReference type="Gene3D" id="1.10.260.40">
    <property type="entry name" value="lambda repressor-like DNA-binding domains"/>
    <property type="match status" value="1"/>
</dbReference>
<protein>
    <submittedName>
        <fullName evidence="2">DUF4115 domain-containing protein</fullName>
    </submittedName>
</protein>
<gene>
    <name evidence="2" type="ORF">FDT80_02090</name>
</gene>
<dbReference type="AlphaFoldDB" id="A0A5S3PJG7"/>
<evidence type="ECO:0000313" key="3">
    <source>
        <dbReference type="Proteomes" id="UP000309550"/>
    </source>
</evidence>
<dbReference type="PANTHER" id="PTHR34475:SF1">
    <property type="entry name" value="CYTOSKELETON PROTEIN RODZ"/>
    <property type="match status" value="1"/>
</dbReference>
<dbReference type="Pfam" id="PF13413">
    <property type="entry name" value="HTH_25"/>
    <property type="match status" value="1"/>
</dbReference>
<reference evidence="2 3" key="1">
    <citation type="submission" date="2019-05" db="EMBL/GenBank/DDBJ databases">
        <title>Sulfitobacter sabulilitoris sp. nov., isolated from a marine sand.</title>
        <authorList>
            <person name="Yoon J.-H."/>
        </authorList>
    </citation>
    <scope>NUCLEOTIDE SEQUENCE [LARGE SCALE GENOMIC DNA]</scope>
    <source>
        <strain evidence="2 3">HSMS-29</strain>
    </source>
</reference>
<dbReference type="InterPro" id="IPR025194">
    <property type="entry name" value="RodZ-like_C"/>
</dbReference>
<name>A0A5S3PJG7_9RHOB</name>
<dbReference type="PANTHER" id="PTHR34475">
    <property type="match status" value="1"/>
</dbReference>
<organism evidence="2 3">
    <name type="scientific">Sulfitobacter sabulilitoris</name>
    <dbReference type="NCBI Taxonomy" id="2562655"/>
    <lineage>
        <taxon>Bacteria</taxon>
        <taxon>Pseudomonadati</taxon>
        <taxon>Pseudomonadota</taxon>
        <taxon>Alphaproteobacteria</taxon>
        <taxon>Rhodobacterales</taxon>
        <taxon>Roseobacteraceae</taxon>
        <taxon>Sulfitobacter</taxon>
    </lineage>
</organism>